<reference evidence="3" key="1">
    <citation type="submission" date="2021-03" db="EMBL/GenBank/DDBJ databases">
        <authorList>
            <person name="Bekaert M."/>
        </authorList>
    </citation>
    <scope>NUCLEOTIDE SEQUENCE</scope>
</reference>
<dbReference type="EMBL" id="CAJPWZ010001706">
    <property type="protein sequence ID" value="CAG2221903.1"/>
    <property type="molecule type" value="Genomic_DNA"/>
</dbReference>
<dbReference type="AlphaFoldDB" id="A0A8S3SPI0"/>
<evidence type="ECO:0000259" key="2">
    <source>
        <dbReference type="Pfam" id="PF07177"/>
    </source>
</evidence>
<evidence type="ECO:0000313" key="4">
    <source>
        <dbReference type="Proteomes" id="UP000683360"/>
    </source>
</evidence>
<name>A0A8S3SPI0_MYTED</name>
<keyword evidence="4" id="KW-1185">Reference proteome</keyword>
<organism evidence="3 4">
    <name type="scientific">Mytilus edulis</name>
    <name type="common">Blue mussel</name>
    <dbReference type="NCBI Taxonomy" id="6550"/>
    <lineage>
        <taxon>Eukaryota</taxon>
        <taxon>Metazoa</taxon>
        <taxon>Spiralia</taxon>
        <taxon>Lophotrochozoa</taxon>
        <taxon>Mollusca</taxon>
        <taxon>Bivalvia</taxon>
        <taxon>Autobranchia</taxon>
        <taxon>Pteriomorphia</taxon>
        <taxon>Mytilida</taxon>
        <taxon>Mytiloidea</taxon>
        <taxon>Mytilidae</taxon>
        <taxon>Mytilinae</taxon>
        <taxon>Mytilus</taxon>
    </lineage>
</organism>
<dbReference type="Pfam" id="PF07177">
    <property type="entry name" value="Neuralized"/>
    <property type="match status" value="2"/>
</dbReference>
<dbReference type="InterPro" id="IPR043136">
    <property type="entry name" value="B30.2/SPRY_sf"/>
</dbReference>
<proteinExistence type="predicted"/>
<dbReference type="OrthoDB" id="6071528at2759"/>
<dbReference type="InterPro" id="IPR037962">
    <property type="entry name" value="Neuralized"/>
</dbReference>
<evidence type="ECO:0000256" key="1">
    <source>
        <dbReference type="SAM" id="MobiDB-lite"/>
    </source>
</evidence>
<protein>
    <recommendedName>
        <fullName evidence="2">NHR domain-containing protein</fullName>
    </recommendedName>
</protein>
<dbReference type="InterPro" id="IPR006573">
    <property type="entry name" value="NHR_dom"/>
</dbReference>
<dbReference type="PANTHER" id="PTHR12429">
    <property type="entry name" value="NEURALIZED"/>
    <property type="match status" value="1"/>
</dbReference>
<feature type="compositionally biased region" description="Basic and acidic residues" evidence="1">
    <location>
        <begin position="363"/>
        <end position="390"/>
    </location>
</feature>
<dbReference type="Gene3D" id="2.60.120.920">
    <property type="match status" value="2"/>
</dbReference>
<feature type="region of interest" description="Disordered" evidence="1">
    <location>
        <begin position="363"/>
        <end position="399"/>
    </location>
</feature>
<evidence type="ECO:0000313" key="3">
    <source>
        <dbReference type="EMBL" id="CAG2221903.1"/>
    </source>
</evidence>
<comment type="caution">
    <text evidence="3">The sequence shown here is derived from an EMBL/GenBank/DDBJ whole genome shotgun (WGS) entry which is preliminary data.</text>
</comment>
<feature type="domain" description="NHR" evidence="2">
    <location>
        <begin position="170"/>
        <end position="317"/>
    </location>
</feature>
<dbReference type="Proteomes" id="UP000683360">
    <property type="component" value="Unassembled WGS sequence"/>
</dbReference>
<feature type="domain" description="NHR" evidence="2">
    <location>
        <begin position="27"/>
        <end position="89"/>
    </location>
</feature>
<gene>
    <name evidence="3" type="ORF">MEDL_35280</name>
</gene>
<dbReference type="PANTHER" id="PTHR12429:SF8">
    <property type="entry name" value="NEURALIZED-LIKE PROTEIN 2"/>
    <property type="match status" value="1"/>
</dbReference>
<sequence>MAEQIASNEWDHKNICERNKDKMDVHFSHHCGENIELSEEKQKASWNHKYSGGIAFSSQPLRPNSKLKLDLTGTGHAYVGIIKRDPASVTNMRKALTSDVIVATEVKVHKRLGAVNIVSDTKDGKDCISFESYNGTKTVDINSEVWLFLYIKFGDMIAVLHSETIQDRCFHHVTGCNIRCLDEDRRSVKLLVENPAAVCCLNKKLKPGHSVTFETKAITENRNKPSRCHIKLGIINLDPSELKSRDPESFQVDSKVACPSRWNIVQIFSKENIDGELKLYLTHTGELYFSHDSGIEGTHKCHSNETSSGITIILDLFRAEASVSDYHHEESDECEEKDYDYVRPEVEISEIIKRKLQISDKQHEKECSSSDRSSSDSDYLEMKDVSDSHKTFSPNCKISPRLTRCGMYRKDQSSSNVQECK</sequence>
<accession>A0A8S3SPI0</accession>